<dbReference type="Pfam" id="PF13354">
    <property type="entry name" value="Beta-lactamase2"/>
    <property type="match status" value="1"/>
</dbReference>
<keyword evidence="3" id="KW-1185">Reference proteome</keyword>
<accession>A0A7Y0Q295</accession>
<proteinExistence type="predicted"/>
<evidence type="ECO:0000259" key="1">
    <source>
        <dbReference type="Pfam" id="PF13354"/>
    </source>
</evidence>
<organism evidence="2 3">
    <name type="scientific">Sulfobacillus harzensis</name>
    <dbReference type="NCBI Taxonomy" id="2729629"/>
    <lineage>
        <taxon>Bacteria</taxon>
        <taxon>Bacillati</taxon>
        <taxon>Bacillota</taxon>
        <taxon>Clostridia</taxon>
        <taxon>Eubacteriales</taxon>
        <taxon>Clostridiales Family XVII. Incertae Sedis</taxon>
        <taxon>Sulfobacillus</taxon>
    </lineage>
</organism>
<name>A0A7Y0Q295_9FIRM</name>
<protein>
    <submittedName>
        <fullName evidence="2">Serine hydrolase</fullName>
    </submittedName>
</protein>
<keyword evidence="2" id="KW-0378">Hydrolase</keyword>
<dbReference type="PANTHER" id="PTHR35333">
    <property type="entry name" value="BETA-LACTAMASE"/>
    <property type="match status" value="1"/>
</dbReference>
<dbReference type="InterPro" id="IPR000871">
    <property type="entry name" value="Beta-lactam_class-A"/>
</dbReference>
<evidence type="ECO:0000313" key="2">
    <source>
        <dbReference type="EMBL" id="NMP22953.1"/>
    </source>
</evidence>
<evidence type="ECO:0000313" key="3">
    <source>
        <dbReference type="Proteomes" id="UP000533476"/>
    </source>
</evidence>
<dbReference type="InterPro" id="IPR012338">
    <property type="entry name" value="Beta-lactam/transpept-like"/>
</dbReference>
<comment type="caution">
    <text evidence="2">The sequence shown here is derived from an EMBL/GenBank/DDBJ whole genome shotgun (WGS) entry which is preliminary data.</text>
</comment>
<sequence>MEGKRGANGVLVELLRGIQNQFSGSYAVYAEHLGRGEIIAFGEVERPFETASVMKVPVLVEALRQCENGIHCLDEPITYLPEDFVKGSGVLQHLTAGISLPFRDVLTLMIIVSDNLATNMAIRTVGLDAVNQLCRDAGLSSTQVRRKIAFDSPDPLALSSPRDLVELLKAIHRQTLLSPEYSAIALDIMERQQYNTILTRALPYELLDDNGDDPPRVRVMSKSGSLTGVRNDAGLVATPWGTYAIAIMSEGSTDPRFHVDTEAQVVLPAVSRAVFDHFVGDAWARETDA</sequence>
<dbReference type="AlphaFoldDB" id="A0A7Y0Q295"/>
<dbReference type="Proteomes" id="UP000533476">
    <property type="component" value="Unassembled WGS sequence"/>
</dbReference>
<dbReference type="Gene3D" id="3.40.710.10">
    <property type="entry name" value="DD-peptidase/beta-lactamase superfamily"/>
    <property type="match status" value="2"/>
</dbReference>
<dbReference type="InterPro" id="IPR045155">
    <property type="entry name" value="Beta-lactam_cat"/>
</dbReference>
<dbReference type="PANTHER" id="PTHR35333:SF4">
    <property type="entry name" value="SLR0121 PROTEIN"/>
    <property type="match status" value="1"/>
</dbReference>
<dbReference type="GO" id="GO:0046677">
    <property type="term" value="P:response to antibiotic"/>
    <property type="evidence" value="ECO:0007669"/>
    <property type="project" value="InterPro"/>
</dbReference>
<feature type="domain" description="Beta-lactamase class A catalytic" evidence="1">
    <location>
        <begin position="28"/>
        <end position="248"/>
    </location>
</feature>
<gene>
    <name evidence="2" type="ORF">HIJ39_11400</name>
</gene>
<dbReference type="SUPFAM" id="SSF56601">
    <property type="entry name" value="beta-lactamase/transpeptidase-like"/>
    <property type="match status" value="1"/>
</dbReference>
<dbReference type="GO" id="GO:0030655">
    <property type="term" value="P:beta-lactam antibiotic catabolic process"/>
    <property type="evidence" value="ECO:0007669"/>
    <property type="project" value="InterPro"/>
</dbReference>
<dbReference type="EMBL" id="JABBVZ010000035">
    <property type="protein sequence ID" value="NMP22953.1"/>
    <property type="molecule type" value="Genomic_DNA"/>
</dbReference>
<dbReference type="GO" id="GO:0008800">
    <property type="term" value="F:beta-lactamase activity"/>
    <property type="evidence" value="ECO:0007669"/>
    <property type="project" value="InterPro"/>
</dbReference>
<reference evidence="2 3" key="1">
    <citation type="submission" date="2020-04" db="EMBL/GenBank/DDBJ databases">
        <authorList>
            <person name="Zhang R."/>
            <person name="Schippers A."/>
        </authorList>
    </citation>
    <scope>NUCLEOTIDE SEQUENCE [LARGE SCALE GENOMIC DNA]</scope>
    <source>
        <strain evidence="2 3">DSM 109850</strain>
    </source>
</reference>